<dbReference type="InterPro" id="IPR025283">
    <property type="entry name" value="DUF4042"/>
</dbReference>
<sequence length="1206" mass="126807">MVVEAEGSDRPLDLEFLQESLAEAARVSPTTKGEAVQLLASLAALLIKRCPASSTPADVEMLDTYSKLVADTSARTPLTGPSGELSVVVSALVLGLSIPSQGRSHMNGIQAVSHIVQENASSLSPATIDAIVQHLLPLCQAPIYPQSASSPAKTSLSSNRARGRSWSSGGAERSAFEDPLEAQRLALVALGSLFAKAGAQLTLDHCSQALEVLGKRLDLATAPGRLMEDLASSRLYAALLRCLQLVLVHEKVSLDTRVASLVPSLRPFFTYGLTKRPGSASTTPRRDQPWRRGSFQDTKSGSDSEGAPSARALAQTLNSLEISGDASGSNSERGRNEGAGPGPGSAATKSAYVPPHLRKTQPPLLPLPSSNGTPTKPGASFRAPDVALVLSSESEQSDSDGAGADGDRYKASKVRIEAMSCVQAVARRDPKALHSQWAALLPTHGALLTRPPIPHLLNPLLSDPLPKVRLAAAAAIGAMLEGPARAFLQAAEWKDDARSGPFLSLSATLGLIVKQLHAGLLHSVGTERSAQVLAGAFKALALLISAAPYHRLPDDLLPDTVKQVHRKTRALLANQFAAEAGGAGAAAVACLGAALGTFTPVEKVADLLVTGPPDACGATPAAPSSPSPLLADLISYCQPPTAPAIALEAFAALREALRNYGARYVGLWPALSTLLGGAFGGASAGVTDDRLVLGGVKVMDELLRSISGGDDSESVSKPQNRADLRQGPKQLARAEGGVAERGQTESDGSALLVVACATWKEVLSRHVPWLLAHQAPMVRSAALGCLAGLSRPVFESFDAQQKDFVVQSAAKASQDPIPAVRSAACRAAGVTISFPFVPDRHLLTQAILKGVSDPVVSVHILATWALANLCEALGEQEGDKGSAQRVPSETLKPLTEAALEAVRDGDKVRANAVRALGNLSAVADLSIVAGESQGDTWIDRMVAALLTCTTTGNVKVQWNVCHALAHLLGNRTVDLASAKWSPSVYSVLLLLLRTSTNFKIRIQAAAALAVPTNRKDYGMSFPDIVRCFAATLESLESDQGERPSDFKYRSNLQEQVLATLLHVLACTEPGDFSALRDPLVKRQAFLQDCISFAWASVRPPEGDEAGVSSAAEARPRDLAETPQADATWQLQKPPRHPAVDIDEQPLPPPKKGSISPKGLGSSGHGQTAVLYNRSDVELAIASLRIMYDRNDHKEVAAMYAACRIHA</sequence>
<evidence type="ECO:0000259" key="2">
    <source>
        <dbReference type="Pfam" id="PF13251"/>
    </source>
</evidence>
<protein>
    <recommendedName>
        <fullName evidence="2">DUF4042 domain-containing protein</fullName>
    </recommendedName>
</protein>
<evidence type="ECO:0000313" key="3">
    <source>
        <dbReference type="EMBL" id="GAQ81235.1"/>
    </source>
</evidence>
<dbReference type="Pfam" id="PF13251">
    <property type="entry name" value="DUF4042"/>
    <property type="match status" value="1"/>
</dbReference>
<keyword evidence="4" id="KW-1185">Reference proteome</keyword>
<organism evidence="3 4">
    <name type="scientific">Klebsormidium nitens</name>
    <name type="common">Green alga</name>
    <name type="synonym">Ulothrix nitens</name>
    <dbReference type="NCBI Taxonomy" id="105231"/>
    <lineage>
        <taxon>Eukaryota</taxon>
        <taxon>Viridiplantae</taxon>
        <taxon>Streptophyta</taxon>
        <taxon>Klebsormidiophyceae</taxon>
        <taxon>Klebsormidiales</taxon>
        <taxon>Klebsormidiaceae</taxon>
        <taxon>Klebsormidium</taxon>
    </lineage>
</organism>
<dbReference type="InterPro" id="IPR011989">
    <property type="entry name" value="ARM-like"/>
</dbReference>
<feature type="compositionally biased region" description="Low complexity" evidence="1">
    <location>
        <begin position="147"/>
        <end position="158"/>
    </location>
</feature>
<dbReference type="AlphaFoldDB" id="A0A0U9HMX6"/>
<feature type="region of interest" description="Disordered" evidence="1">
    <location>
        <begin position="322"/>
        <end position="381"/>
    </location>
</feature>
<accession>A0A0U9HMX6</accession>
<feature type="region of interest" description="Disordered" evidence="1">
    <location>
        <begin position="1100"/>
        <end position="1166"/>
    </location>
</feature>
<feature type="domain" description="DUF4042" evidence="2">
    <location>
        <begin position="413"/>
        <end position="598"/>
    </location>
</feature>
<feature type="compositionally biased region" description="Polar residues" evidence="1">
    <location>
        <begin position="322"/>
        <end position="331"/>
    </location>
</feature>
<name>A0A0U9HMX6_KLENI</name>
<feature type="region of interest" description="Disordered" evidence="1">
    <location>
        <begin position="146"/>
        <end position="172"/>
    </location>
</feature>
<dbReference type="PANTHER" id="PTHR13366:SF0">
    <property type="entry name" value="HEAT REPEAT-CONTAINING PROTEIN 6"/>
    <property type="match status" value="1"/>
</dbReference>
<dbReference type="EMBL" id="DF237024">
    <property type="protein sequence ID" value="GAQ81235.1"/>
    <property type="molecule type" value="Genomic_DNA"/>
</dbReference>
<dbReference type="OrthoDB" id="422637at2759"/>
<dbReference type="OMA" id="NIWDMEI"/>
<dbReference type="InterPro" id="IPR016024">
    <property type="entry name" value="ARM-type_fold"/>
</dbReference>
<dbReference type="Gene3D" id="1.25.10.10">
    <property type="entry name" value="Leucine-rich Repeat Variant"/>
    <property type="match status" value="3"/>
</dbReference>
<dbReference type="PANTHER" id="PTHR13366">
    <property type="entry name" value="MALARIA ANTIGEN-RELATED"/>
    <property type="match status" value="1"/>
</dbReference>
<feature type="region of interest" description="Disordered" evidence="1">
    <location>
        <begin position="273"/>
        <end position="310"/>
    </location>
</feature>
<dbReference type="Proteomes" id="UP000054558">
    <property type="component" value="Unassembled WGS sequence"/>
</dbReference>
<dbReference type="SUPFAM" id="SSF48371">
    <property type="entry name" value="ARM repeat"/>
    <property type="match status" value="1"/>
</dbReference>
<gene>
    <name evidence="3" type="ORF">KFL_000750040</name>
</gene>
<evidence type="ECO:0000313" key="4">
    <source>
        <dbReference type="Proteomes" id="UP000054558"/>
    </source>
</evidence>
<proteinExistence type="predicted"/>
<dbReference type="InterPro" id="IPR052107">
    <property type="entry name" value="HEAT6"/>
</dbReference>
<feature type="region of interest" description="Disordered" evidence="1">
    <location>
        <begin position="708"/>
        <end position="742"/>
    </location>
</feature>
<reference evidence="3 4" key="1">
    <citation type="journal article" date="2014" name="Nat. Commun.">
        <title>Klebsormidium flaccidum genome reveals primary factors for plant terrestrial adaptation.</title>
        <authorList>
            <person name="Hori K."/>
            <person name="Maruyama F."/>
            <person name="Fujisawa T."/>
            <person name="Togashi T."/>
            <person name="Yamamoto N."/>
            <person name="Seo M."/>
            <person name="Sato S."/>
            <person name="Yamada T."/>
            <person name="Mori H."/>
            <person name="Tajima N."/>
            <person name="Moriyama T."/>
            <person name="Ikeuchi M."/>
            <person name="Watanabe M."/>
            <person name="Wada H."/>
            <person name="Kobayashi K."/>
            <person name="Saito M."/>
            <person name="Masuda T."/>
            <person name="Sasaki-Sekimoto Y."/>
            <person name="Mashiguchi K."/>
            <person name="Awai K."/>
            <person name="Shimojima M."/>
            <person name="Masuda S."/>
            <person name="Iwai M."/>
            <person name="Nobusawa T."/>
            <person name="Narise T."/>
            <person name="Kondo S."/>
            <person name="Saito H."/>
            <person name="Sato R."/>
            <person name="Murakawa M."/>
            <person name="Ihara Y."/>
            <person name="Oshima-Yamada Y."/>
            <person name="Ohtaka K."/>
            <person name="Satoh M."/>
            <person name="Sonobe K."/>
            <person name="Ishii M."/>
            <person name="Ohtani R."/>
            <person name="Kanamori-Sato M."/>
            <person name="Honoki R."/>
            <person name="Miyazaki D."/>
            <person name="Mochizuki H."/>
            <person name="Umetsu J."/>
            <person name="Higashi K."/>
            <person name="Shibata D."/>
            <person name="Kamiya Y."/>
            <person name="Sato N."/>
            <person name="Nakamura Y."/>
            <person name="Tabata S."/>
            <person name="Ida S."/>
            <person name="Kurokawa K."/>
            <person name="Ohta H."/>
        </authorList>
    </citation>
    <scope>NUCLEOTIDE SEQUENCE [LARGE SCALE GENOMIC DNA]</scope>
    <source>
        <strain evidence="3 4">NIES-2285</strain>
    </source>
</reference>
<evidence type="ECO:0000256" key="1">
    <source>
        <dbReference type="SAM" id="MobiDB-lite"/>
    </source>
</evidence>